<dbReference type="GO" id="GO:0032259">
    <property type="term" value="P:methylation"/>
    <property type="evidence" value="ECO:0007669"/>
    <property type="project" value="UniProtKB-KW"/>
</dbReference>
<dbReference type="PANTHER" id="PTHR45036:SF1">
    <property type="entry name" value="METHYLTRANSFERASE LIKE 7A"/>
    <property type="match status" value="1"/>
</dbReference>
<keyword evidence="2" id="KW-0489">Methyltransferase</keyword>
<evidence type="ECO:0000313" key="3">
    <source>
        <dbReference type="Proteomes" id="UP000655287"/>
    </source>
</evidence>
<dbReference type="InterPro" id="IPR013216">
    <property type="entry name" value="Methyltransf_11"/>
</dbReference>
<dbReference type="Proteomes" id="UP000655287">
    <property type="component" value="Unassembled WGS sequence"/>
</dbReference>
<protein>
    <submittedName>
        <fullName evidence="2">Ubiquinone/menaquinone biosynthesis methyltransferase</fullName>
    </submittedName>
</protein>
<sequence length="231" mass="25884">MSRAWLSGVSAGMVKWGFSRVVGWTVARTERLRRYWDRQSASYDRIMAVAERRFFADTRPWLCGQATGDTLEVAFGTGLNLPYYPREIRLTAVEWSPAMLEIGRRRAASLGREVDLREGDAQALDLPDASFDTVVCTFALCCIPDEGRALAEMARVLRPGGTLLLADHVASPVWPVRALQGLLDAVTVPLQGEHFGRRPVRRVRAMGFTLERHERFKLGMIERLAARRPGG</sequence>
<feature type="domain" description="Methyltransferase type 11" evidence="1">
    <location>
        <begin position="71"/>
        <end position="164"/>
    </location>
</feature>
<dbReference type="InterPro" id="IPR052356">
    <property type="entry name" value="Thiol_S-MT"/>
</dbReference>
<evidence type="ECO:0000259" key="1">
    <source>
        <dbReference type="Pfam" id="PF08241"/>
    </source>
</evidence>
<keyword evidence="2" id="KW-0830">Ubiquinone</keyword>
<gene>
    <name evidence="2" type="primary">ubiE</name>
    <name evidence="2" type="ORF">Sru01_63470</name>
</gene>
<proteinExistence type="predicted"/>
<organism evidence="2 3">
    <name type="scientific">Sphaerisporangium rufum</name>
    <dbReference type="NCBI Taxonomy" id="1381558"/>
    <lineage>
        <taxon>Bacteria</taxon>
        <taxon>Bacillati</taxon>
        <taxon>Actinomycetota</taxon>
        <taxon>Actinomycetes</taxon>
        <taxon>Streptosporangiales</taxon>
        <taxon>Streptosporangiaceae</taxon>
        <taxon>Sphaerisporangium</taxon>
    </lineage>
</organism>
<dbReference type="Pfam" id="PF08241">
    <property type="entry name" value="Methyltransf_11"/>
    <property type="match status" value="1"/>
</dbReference>
<keyword evidence="2" id="KW-0808">Transferase</keyword>
<dbReference type="AlphaFoldDB" id="A0A919RCD6"/>
<dbReference type="PANTHER" id="PTHR45036">
    <property type="entry name" value="METHYLTRANSFERASE LIKE 7B"/>
    <property type="match status" value="1"/>
</dbReference>
<evidence type="ECO:0000313" key="2">
    <source>
        <dbReference type="EMBL" id="GII81365.1"/>
    </source>
</evidence>
<reference evidence="2" key="1">
    <citation type="submission" date="2021-01" db="EMBL/GenBank/DDBJ databases">
        <title>Whole genome shotgun sequence of Sphaerisporangium rufum NBRC 109079.</title>
        <authorList>
            <person name="Komaki H."/>
            <person name="Tamura T."/>
        </authorList>
    </citation>
    <scope>NUCLEOTIDE SEQUENCE</scope>
    <source>
        <strain evidence="2">NBRC 109079</strain>
    </source>
</reference>
<accession>A0A919RCD6</accession>
<keyword evidence="3" id="KW-1185">Reference proteome</keyword>
<dbReference type="SUPFAM" id="SSF53335">
    <property type="entry name" value="S-adenosyl-L-methionine-dependent methyltransferases"/>
    <property type="match status" value="1"/>
</dbReference>
<dbReference type="InterPro" id="IPR029063">
    <property type="entry name" value="SAM-dependent_MTases_sf"/>
</dbReference>
<comment type="caution">
    <text evidence="2">The sequence shown here is derived from an EMBL/GenBank/DDBJ whole genome shotgun (WGS) entry which is preliminary data.</text>
</comment>
<name>A0A919RCD6_9ACTN</name>
<dbReference type="CDD" id="cd02440">
    <property type="entry name" value="AdoMet_MTases"/>
    <property type="match status" value="1"/>
</dbReference>
<dbReference type="GO" id="GO:0008757">
    <property type="term" value="F:S-adenosylmethionine-dependent methyltransferase activity"/>
    <property type="evidence" value="ECO:0007669"/>
    <property type="project" value="InterPro"/>
</dbReference>
<dbReference type="Gene3D" id="3.40.50.150">
    <property type="entry name" value="Vaccinia Virus protein VP39"/>
    <property type="match status" value="1"/>
</dbReference>
<dbReference type="EMBL" id="BOOU01000096">
    <property type="protein sequence ID" value="GII81365.1"/>
    <property type="molecule type" value="Genomic_DNA"/>
</dbReference>